<evidence type="ECO:0000256" key="1">
    <source>
        <dbReference type="ARBA" id="ARBA00010716"/>
    </source>
</evidence>
<evidence type="ECO:0000256" key="5">
    <source>
        <dbReference type="PIRNR" id="PIRNR038994"/>
    </source>
</evidence>
<proteinExistence type="inferred from homology"/>
<comment type="similarity">
    <text evidence="1 5">Belongs to the metallo-dependent hydrolases superfamily. NagA family.</text>
</comment>
<evidence type="ECO:0000256" key="4">
    <source>
        <dbReference type="ARBA" id="ARBA00023277"/>
    </source>
</evidence>
<dbReference type="PANTHER" id="PTHR11113:SF14">
    <property type="entry name" value="N-ACETYLGLUCOSAMINE-6-PHOSPHATE DEACETYLASE"/>
    <property type="match status" value="1"/>
</dbReference>
<gene>
    <name evidence="7" type="primary">nagA</name>
    <name evidence="7" type="ORF">ACFS5P_02240</name>
</gene>
<sequence>MTNHLVIEYFTNNDKKNIFISAGKIISISESPEEQTAISIPPTHHLLPGFIDPHIHGAAGADVMDATPEALQTMADALVKEGVTSFLATTMTQTEDAVMKALRNTAEFMGQQTSGAEVIGVHLEGPFLSPEKAGAQDPELMIAPDPKLFQAFQEACGGAIKVVTAAPERENGFHFTKGVSDSGVTVSVGHSDASYEELKQAVAAGASQVTHLYNQMSPFHHRDPGIAGGALTERGLKAEIIADFVHSHPEAVRLAWNEKGADGLMLITDAMRAKGLSDGKYDLGGQQVTVEGTEARLADGTLAGSVLTMEHAVKNMMSITDITIDDLAKITSGNAARQLGVWDRKGSIEPGKDADFVVLDASFDVVLTICRGEVVYQKEGLSWML</sequence>
<evidence type="ECO:0000256" key="2">
    <source>
        <dbReference type="ARBA" id="ARBA00022723"/>
    </source>
</evidence>
<dbReference type="Pfam" id="PF01979">
    <property type="entry name" value="Amidohydro_1"/>
    <property type="match status" value="1"/>
</dbReference>
<dbReference type="InterPro" id="IPR032466">
    <property type="entry name" value="Metal_Hydrolase"/>
</dbReference>
<dbReference type="Gene3D" id="3.20.20.140">
    <property type="entry name" value="Metal-dependent hydrolases"/>
    <property type="match status" value="1"/>
</dbReference>
<evidence type="ECO:0000313" key="7">
    <source>
        <dbReference type="EMBL" id="MFD2910686.1"/>
    </source>
</evidence>
<keyword evidence="4 5" id="KW-0119">Carbohydrate metabolism</keyword>
<dbReference type="InterPro" id="IPR003764">
    <property type="entry name" value="GlcNAc_6-P_deAcase"/>
</dbReference>
<evidence type="ECO:0000256" key="3">
    <source>
        <dbReference type="ARBA" id="ARBA00022801"/>
    </source>
</evidence>
<dbReference type="NCBIfam" id="TIGR00221">
    <property type="entry name" value="nagA"/>
    <property type="match status" value="1"/>
</dbReference>
<reference evidence="8" key="1">
    <citation type="journal article" date="2019" name="Int. J. Syst. Evol. Microbiol.">
        <title>The Global Catalogue of Microorganisms (GCM) 10K type strain sequencing project: providing services to taxonomists for standard genome sequencing and annotation.</title>
        <authorList>
            <consortium name="The Broad Institute Genomics Platform"/>
            <consortium name="The Broad Institute Genome Sequencing Center for Infectious Disease"/>
            <person name="Wu L."/>
            <person name="Ma J."/>
        </authorList>
    </citation>
    <scope>NUCLEOTIDE SEQUENCE [LARGE SCALE GENOMIC DNA]</scope>
    <source>
        <strain evidence="8">KCTC 13528</strain>
    </source>
</reference>
<dbReference type="PIRSF" id="PIRSF038994">
    <property type="entry name" value="NagA"/>
    <property type="match status" value="1"/>
</dbReference>
<keyword evidence="3 5" id="KW-0378">Hydrolase</keyword>
<dbReference type="EMBL" id="JBHUPG010000003">
    <property type="protein sequence ID" value="MFD2910686.1"/>
    <property type="molecule type" value="Genomic_DNA"/>
</dbReference>
<protein>
    <submittedName>
        <fullName evidence="7">N-acetylglucosamine-6-phosphate deacetylase</fullName>
        <ecNumber evidence="7">3.5.1.25</ecNumber>
    </submittedName>
</protein>
<accession>A0ABW5ZEX5</accession>
<evidence type="ECO:0000259" key="6">
    <source>
        <dbReference type="Pfam" id="PF01979"/>
    </source>
</evidence>
<name>A0ABW5ZEX5_9BACL</name>
<feature type="domain" description="Amidohydrolase-related" evidence="6">
    <location>
        <begin position="46"/>
        <end position="375"/>
    </location>
</feature>
<evidence type="ECO:0000313" key="8">
    <source>
        <dbReference type="Proteomes" id="UP001597561"/>
    </source>
</evidence>
<organism evidence="7 8">
    <name type="scientific">Jeotgalibacillus terrae</name>
    <dbReference type="NCBI Taxonomy" id="587735"/>
    <lineage>
        <taxon>Bacteria</taxon>
        <taxon>Bacillati</taxon>
        <taxon>Bacillota</taxon>
        <taxon>Bacilli</taxon>
        <taxon>Bacillales</taxon>
        <taxon>Caryophanaceae</taxon>
        <taxon>Jeotgalibacillus</taxon>
    </lineage>
</organism>
<dbReference type="RefSeq" id="WP_204729262.1">
    <property type="nucleotide sequence ID" value="NZ_JAFBDK010000007.1"/>
</dbReference>
<dbReference type="SUPFAM" id="SSF51338">
    <property type="entry name" value="Composite domain of metallo-dependent hydrolases"/>
    <property type="match status" value="1"/>
</dbReference>
<dbReference type="SUPFAM" id="SSF51556">
    <property type="entry name" value="Metallo-dependent hydrolases"/>
    <property type="match status" value="1"/>
</dbReference>
<dbReference type="GO" id="GO:0008448">
    <property type="term" value="F:N-acetylglucosamine-6-phosphate deacetylase activity"/>
    <property type="evidence" value="ECO:0007669"/>
    <property type="project" value="UniProtKB-EC"/>
</dbReference>
<keyword evidence="8" id="KW-1185">Reference proteome</keyword>
<keyword evidence="2" id="KW-0479">Metal-binding</keyword>
<dbReference type="Gene3D" id="2.30.40.10">
    <property type="entry name" value="Urease, subunit C, domain 1"/>
    <property type="match status" value="1"/>
</dbReference>
<dbReference type="EC" id="3.5.1.25" evidence="7"/>
<dbReference type="InterPro" id="IPR006680">
    <property type="entry name" value="Amidohydro-rel"/>
</dbReference>
<comment type="caution">
    <text evidence="7">The sequence shown here is derived from an EMBL/GenBank/DDBJ whole genome shotgun (WGS) entry which is preliminary data.</text>
</comment>
<dbReference type="PANTHER" id="PTHR11113">
    <property type="entry name" value="N-ACETYLGLUCOSAMINE-6-PHOSPHATE DEACETYLASE"/>
    <property type="match status" value="1"/>
</dbReference>
<dbReference type="CDD" id="cd00854">
    <property type="entry name" value="NagA"/>
    <property type="match status" value="1"/>
</dbReference>
<dbReference type="Proteomes" id="UP001597561">
    <property type="component" value="Unassembled WGS sequence"/>
</dbReference>
<dbReference type="InterPro" id="IPR011059">
    <property type="entry name" value="Metal-dep_hydrolase_composite"/>
</dbReference>